<evidence type="ECO:0000313" key="2">
    <source>
        <dbReference type="EMBL" id="KAF7527803.1"/>
    </source>
</evidence>
<sequence length="85" mass="9759">MLFLSVSLLLWLCQAALAQYSSDDLMSFVTLPDIRAVKFNVQYENRDRVSPGYWFVAPYLHIGPDPPSTLYEQYQIGPHIYDSEG</sequence>
<organism evidence="2 3">
    <name type="scientific">Penicillium crustosum</name>
    <name type="common">Blue mold fungus</name>
    <dbReference type="NCBI Taxonomy" id="36656"/>
    <lineage>
        <taxon>Eukaryota</taxon>
        <taxon>Fungi</taxon>
        <taxon>Dikarya</taxon>
        <taxon>Ascomycota</taxon>
        <taxon>Pezizomycotina</taxon>
        <taxon>Eurotiomycetes</taxon>
        <taxon>Eurotiomycetidae</taxon>
        <taxon>Eurotiales</taxon>
        <taxon>Aspergillaceae</taxon>
        <taxon>Penicillium</taxon>
    </lineage>
</organism>
<accession>A0A9P5GVZ0</accession>
<dbReference type="AlphaFoldDB" id="A0A9P5GVZ0"/>
<gene>
    <name evidence="2" type="ORF">PCG10_002274</name>
</gene>
<feature type="signal peptide" evidence="1">
    <location>
        <begin position="1"/>
        <end position="18"/>
    </location>
</feature>
<dbReference type="EMBL" id="JAAOZQ010000014">
    <property type="protein sequence ID" value="KAF7527803.1"/>
    <property type="molecule type" value="Genomic_DNA"/>
</dbReference>
<protein>
    <submittedName>
        <fullName evidence="2">Uncharacterized protein</fullName>
    </submittedName>
</protein>
<proteinExistence type="predicted"/>
<evidence type="ECO:0000313" key="3">
    <source>
        <dbReference type="Proteomes" id="UP000701341"/>
    </source>
</evidence>
<reference evidence="2" key="1">
    <citation type="submission" date="2020-02" db="EMBL/GenBank/DDBJ databases">
        <authorList>
            <person name="Lichtner F.J."/>
        </authorList>
    </citation>
    <scope>NUCLEOTIDE SEQUENCE</scope>
    <source>
        <strain evidence="2">G10</strain>
    </source>
</reference>
<keyword evidence="3" id="KW-1185">Reference proteome</keyword>
<name>A0A9P5GVZ0_PENCR</name>
<feature type="chain" id="PRO_5040186238" evidence="1">
    <location>
        <begin position="19"/>
        <end position="85"/>
    </location>
</feature>
<feature type="non-terminal residue" evidence="2">
    <location>
        <position position="85"/>
    </location>
</feature>
<dbReference type="Proteomes" id="UP000701341">
    <property type="component" value="Unassembled WGS sequence"/>
</dbReference>
<evidence type="ECO:0000256" key="1">
    <source>
        <dbReference type="SAM" id="SignalP"/>
    </source>
</evidence>
<comment type="caution">
    <text evidence="2">The sequence shown here is derived from an EMBL/GenBank/DDBJ whole genome shotgun (WGS) entry which is preliminary data.</text>
</comment>
<keyword evidence="1" id="KW-0732">Signal</keyword>